<evidence type="ECO:0000313" key="8">
    <source>
        <dbReference type="Proteomes" id="UP000823399"/>
    </source>
</evidence>
<comment type="caution">
    <text evidence="7">The sequence shown here is derived from an EMBL/GenBank/DDBJ whole genome shotgun (WGS) entry which is preliminary data.</text>
</comment>
<evidence type="ECO:0000256" key="5">
    <source>
        <dbReference type="SAM" id="SignalP"/>
    </source>
</evidence>
<dbReference type="RefSeq" id="XP_041285238.1">
    <property type="nucleotide sequence ID" value="XM_041432057.1"/>
</dbReference>
<organism evidence="7 8">
    <name type="scientific">Suillus discolor</name>
    <dbReference type="NCBI Taxonomy" id="1912936"/>
    <lineage>
        <taxon>Eukaryota</taxon>
        <taxon>Fungi</taxon>
        <taxon>Dikarya</taxon>
        <taxon>Basidiomycota</taxon>
        <taxon>Agaricomycotina</taxon>
        <taxon>Agaricomycetes</taxon>
        <taxon>Agaricomycetidae</taxon>
        <taxon>Boletales</taxon>
        <taxon>Suillineae</taxon>
        <taxon>Suillaceae</taxon>
        <taxon>Suillus</taxon>
    </lineage>
</organism>
<dbReference type="InterPro" id="IPR029058">
    <property type="entry name" value="AB_hydrolase_fold"/>
</dbReference>
<dbReference type="OrthoDB" id="426718at2759"/>
<evidence type="ECO:0000313" key="7">
    <source>
        <dbReference type="EMBL" id="KAG2087531.1"/>
    </source>
</evidence>
<dbReference type="PANTHER" id="PTHR45856">
    <property type="entry name" value="ALPHA/BETA-HYDROLASES SUPERFAMILY PROTEIN"/>
    <property type="match status" value="1"/>
</dbReference>
<dbReference type="Gene3D" id="3.40.50.1820">
    <property type="entry name" value="alpha/beta hydrolase"/>
    <property type="match status" value="1"/>
</dbReference>
<dbReference type="Pfam" id="PF01764">
    <property type="entry name" value="Lipase_3"/>
    <property type="match status" value="1"/>
</dbReference>
<comment type="catalytic activity">
    <reaction evidence="4">
        <text>a monoacylglycerol + H2O = glycerol + a fatty acid + H(+)</text>
        <dbReference type="Rhea" id="RHEA:15245"/>
        <dbReference type="ChEBI" id="CHEBI:15377"/>
        <dbReference type="ChEBI" id="CHEBI:15378"/>
        <dbReference type="ChEBI" id="CHEBI:17408"/>
        <dbReference type="ChEBI" id="CHEBI:17754"/>
        <dbReference type="ChEBI" id="CHEBI:28868"/>
    </reaction>
</comment>
<keyword evidence="7" id="KW-0378">Hydrolase</keyword>
<proteinExistence type="inferred from homology"/>
<dbReference type="Proteomes" id="UP000823399">
    <property type="component" value="Unassembled WGS sequence"/>
</dbReference>
<dbReference type="InterPro" id="IPR051218">
    <property type="entry name" value="Sec_MonoDiacylglyc_Lipase"/>
</dbReference>
<name>A0A9P7JM74_9AGAM</name>
<keyword evidence="5" id="KW-0732">Signal</keyword>
<feature type="chain" id="PRO_5040177412" evidence="5">
    <location>
        <begin position="17"/>
        <end position="295"/>
    </location>
</feature>
<dbReference type="EMBL" id="JABBWM010000131">
    <property type="protein sequence ID" value="KAG2087531.1"/>
    <property type="molecule type" value="Genomic_DNA"/>
</dbReference>
<evidence type="ECO:0000259" key="6">
    <source>
        <dbReference type="Pfam" id="PF01764"/>
    </source>
</evidence>
<evidence type="ECO:0000256" key="4">
    <source>
        <dbReference type="ARBA" id="ARBA00048461"/>
    </source>
</evidence>
<dbReference type="GO" id="GO:0006629">
    <property type="term" value="P:lipid metabolic process"/>
    <property type="evidence" value="ECO:0007669"/>
    <property type="project" value="InterPro"/>
</dbReference>
<feature type="domain" description="Fungal lipase-type" evidence="6">
    <location>
        <begin position="97"/>
        <end position="236"/>
    </location>
</feature>
<comment type="similarity">
    <text evidence="2">Belongs to the AB hydrolase superfamily. Lipase family. Class 3 subfamily.</text>
</comment>
<dbReference type="SUPFAM" id="SSF53474">
    <property type="entry name" value="alpha/beta-Hydrolases"/>
    <property type="match status" value="1"/>
</dbReference>
<dbReference type="InterPro" id="IPR002921">
    <property type="entry name" value="Fungal_lipase-type"/>
</dbReference>
<dbReference type="GeneID" id="64694316"/>
<keyword evidence="8" id="KW-1185">Reference proteome</keyword>
<dbReference type="PANTHER" id="PTHR45856:SF25">
    <property type="entry name" value="FUNGAL LIPASE-LIKE DOMAIN-CONTAINING PROTEIN"/>
    <property type="match status" value="1"/>
</dbReference>
<gene>
    <name evidence="7" type="ORF">F5147DRAFT_588070</name>
</gene>
<dbReference type="CDD" id="cd00519">
    <property type="entry name" value="Lipase_3"/>
    <property type="match status" value="1"/>
</dbReference>
<comment type="catalytic activity">
    <reaction evidence="3">
        <text>a diacylglycerol + H2O = a monoacylglycerol + a fatty acid + H(+)</text>
        <dbReference type="Rhea" id="RHEA:32731"/>
        <dbReference type="ChEBI" id="CHEBI:15377"/>
        <dbReference type="ChEBI" id="CHEBI:15378"/>
        <dbReference type="ChEBI" id="CHEBI:17408"/>
        <dbReference type="ChEBI" id="CHEBI:18035"/>
        <dbReference type="ChEBI" id="CHEBI:28868"/>
    </reaction>
</comment>
<evidence type="ECO:0000256" key="2">
    <source>
        <dbReference type="ARBA" id="ARBA00043996"/>
    </source>
</evidence>
<evidence type="ECO:0000256" key="1">
    <source>
        <dbReference type="ARBA" id="ARBA00023157"/>
    </source>
</evidence>
<accession>A0A9P7JM74</accession>
<dbReference type="GO" id="GO:0016787">
    <property type="term" value="F:hydrolase activity"/>
    <property type="evidence" value="ECO:0007669"/>
    <property type="project" value="UniProtKB-KW"/>
</dbReference>
<evidence type="ECO:0000256" key="3">
    <source>
        <dbReference type="ARBA" id="ARBA00047591"/>
    </source>
</evidence>
<sequence length="295" mass="31289">MASIAAVILFATAVQAFPSLSTRQSITALATSQIDQFTPYTYYASAGYCTNTQTLAWDCGTNCDANPGFKPVASGGNGDSVQYWFVGYDPNLDTVIVSHQGTNPSEILPLITDADFFLTALDSTLFPGISSDIEVHNGFQDAQASTATDVLAAVESAMSTYDTTSVTMVGHSLGAAITLLDSVYLPLWLPAGTTFTTIGYGLPRVGNQAFADYVDANLHLTHINNEEDPIPICPGMFLGFVHPAGEVHIEDSGEWASCPGQDNLSTQCIVGDVSEIWDGDESDHDGPYNGVEMGC</sequence>
<keyword evidence="1" id="KW-1015">Disulfide bond</keyword>
<reference evidence="7" key="1">
    <citation type="journal article" date="2020" name="New Phytol.">
        <title>Comparative genomics reveals dynamic genome evolution in host specialist ectomycorrhizal fungi.</title>
        <authorList>
            <person name="Lofgren L.A."/>
            <person name="Nguyen N.H."/>
            <person name="Vilgalys R."/>
            <person name="Ruytinx J."/>
            <person name="Liao H.L."/>
            <person name="Branco S."/>
            <person name="Kuo A."/>
            <person name="LaButti K."/>
            <person name="Lipzen A."/>
            <person name="Andreopoulos W."/>
            <person name="Pangilinan J."/>
            <person name="Riley R."/>
            <person name="Hundley H."/>
            <person name="Na H."/>
            <person name="Barry K."/>
            <person name="Grigoriev I.V."/>
            <person name="Stajich J.E."/>
            <person name="Kennedy P.G."/>
        </authorList>
    </citation>
    <scope>NUCLEOTIDE SEQUENCE</scope>
    <source>
        <strain evidence="7">FC423</strain>
    </source>
</reference>
<feature type="signal peptide" evidence="5">
    <location>
        <begin position="1"/>
        <end position="16"/>
    </location>
</feature>
<protein>
    <submittedName>
        <fullName evidence="7">Alpha/Beta hydrolase protein</fullName>
    </submittedName>
</protein>
<dbReference type="AlphaFoldDB" id="A0A9P7JM74"/>